<organism evidence="2 3">
    <name type="scientific">Fluctibacter halophilus</name>
    <dbReference type="NCBI Taxonomy" id="226011"/>
    <lineage>
        <taxon>Bacteria</taxon>
        <taxon>Pseudomonadati</taxon>
        <taxon>Pseudomonadota</taxon>
        <taxon>Gammaproteobacteria</taxon>
        <taxon>Alteromonadales</taxon>
        <taxon>Alteromonadaceae</taxon>
        <taxon>Fluctibacter</taxon>
    </lineage>
</organism>
<evidence type="ECO:0000313" key="3">
    <source>
        <dbReference type="Proteomes" id="UP001520878"/>
    </source>
</evidence>
<dbReference type="InterPro" id="IPR036249">
    <property type="entry name" value="Thioredoxin-like_sf"/>
</dbReference>
<protein>
    <submittedName>
        <fullName evidence="2">Glutathione S-transferase N-terminal domain-containing protein</fullName>
    </submittedName>
</protein>
<accession>A0ABS8G8F2</accession>
<proteinExistence type="predicted"/>
<dbReference type="Gene3D" id="3.40.30.10">
    <property type="entry name" value="Glutaredoxin"/>
    <property type="match status" value="1"/>
</dbReference>
<evidence type="ECO:0000259" key="1">
    <source>
        <dbReference type="Pfam" id="PF13409"/>
    </source>
</evidence>
<dbReference type="RefSeq" id="WP_229160532.1">
    <property type="nucleotide sequence ID" value="NZ_JAJEWP010000002.1"/>
</dbReference>
<dbReference type="SUPFAM" id="SSF52833">
    <property type="entry name" value="Thioredoxin-like"/>
    <property type="match status" value="1"/>
</dbReference>
<reference evidence="2 3" key="1">
    <citation type="submission" date="2021-10" db="EMBL/GenBank/DDBJ databases">
        <title>Draft genome of Aestuariibacter halophilus JC2043.</title>
        <authorList>
            <person name="Emsley S.A."/>
            <person name="Pfannmuller K.M."/>
            <person name="Ushijima B."/>
            <person name="Saw J.H."/>
            <person name="Videau P."/>
        </authorList>
    </citation>
    <scope>NUCLEOTIDE SEQUENCE [LARGE SCALE GENOMIC DNA]</scope>
    <source>
        <strain evidence="2 3">JC2043</strain>
    </source>
</reference>
<comment type="caution">
    <text evidence="2">The sequence shown here is derived from an EMBL/GenBank/DDBJ whole genome shotgun (WGS) entry which is preliminary data.</text>
</comment>
<dbReference type="Proteomes" id="UP001520878">
    <property type="component" value="Unassembled WGS sequence"/>
</dbReference>
<keyword evidence="3" id="KW-1185">Reference proteome</keyword>
<sequence length="218" mass="25157">MNRLIWVIDSPYSRATKWLLLKLHVSHADHLLGWQNLAHDPLLLAHNPKQQVPTLLLEDRTISDSLLIALQFLPDEWHQTVDAQLFRLADGDFEAAIIFFFRANLLEKNFSKNDSSEFMRQAGETTYRKSLDVLFDTIQVSDIEQPINFGLVLVFSTILACRHLANSLEVNTHRLNELQALSRLIETDKEYQHLVQHYFADSENALPFYIGSEIIPDC</sequence>
<dbReference type="InterPro" id="IPR004045">
    <property type="entry name" value="Glutathione_S-Trfase_N"/>
</dbReference>
<name>A0ABS8G8F2_9ALTE</name>
<evidence type="ECO:0000313" key="2">
    <source>
        <dbReference type="EMBL" id="MCC2616820.1"/>
    </source>
</evidence>
<dbReference type="Pfam" id="PF13409">
    <property type="entry name" value="GST_N_2"/>
    <property type="match status" value="1"/>
</dbReference>
<gene>
    <name evidence="2" type="ORF">LJ739_11260</name>
</gene>
<dbReference type="EMBL" id="JAJEWP010000002">
    <property type="protein sequence ID" value="MCC2616820.1"/>
    <property type="molecule type" value="Genomic_DNA"/>
</dbReference>
<dbReference type="CDD" id="cd00570">
    <property type="entry name" value="GST_N_family"/>
    <property type="match status" value="1"/>
</dbReference>
<feature type="domain" description="GST N-terminal" evidence="1">
    <location>
        <begin position="10"/>
        <end position="69"/>
    </location>
</feature>